<sequence>MDPDPERAIADDVESVAPVPVQGTAPEGSQPAASNPEEGVKQAFYTVQPPLNLNTPPVASVVLSIVNPERVSKPPVDRIRKYGAQEFRAEDDDDVERAEFWLDNTIHVFEELSCTPDECLKCAISLLRDFAYYWWNSLVSVVLKERVTWDFFQMEFRKKYISQRFIDSKRKEFLELK</sequence>
<dbReference type="OrthoDB" id="1411056at2759"/>
<dbReference type="EMBL" id="SMMG02000009">
    <property type="protein sequence ID" value="KAA3460964.1"/>
    <property type="molecule type" value="Genomic_DNA"/>
</dbReference>
<feature type="domain" description="Retrotransposon gag" evidence="2">
    <location>
        <begin position="122"/>
        <end position="177"/>
    </location>
</feature>
<dbReference type="AlphaFoldDB" id="A0A5B6UWU1"/>
<dbReference type="Pfam" id="PF03732">
    <property type="entry name" value="Retrotrans_gag"/>
    <property type="match status" value="1"/>
</dbReference>
<proteinExistence type="predicted"/>
<feature type="region of interest" description="Disordered" evidence="1">
    <location>
        <begin position="1"/>
        <end position="41"/>
    </location>
</feature>
<dbReference type="InterPro" id="IPR005162">
    <property type="entry name" value="Retrotrans_gag_dom"/>
</dbReference>
<dbReference type="Proteomes" id="UP000325315">
    <property type="component" value="Unassembled WGS sequence"/>
</dbReference>
<protein>
    <submittedName>
        <fullName evidence="3">DNA/RNA polymerases superfamily protein</fullName>
    </submittedName>
</protein>
<gene>
    <name evidence="3" type="ORF">EPI10_027578</name>
</gene>
<organism evidence="3 4">
    <name type="scientific">Gossypium australe</name>
    <dbReference type="NCBI Taxonomy" id="47621"/>
    <lineage>
        <taxon>Eukaryota</taxon>
        <taxon>Viridiplantae</taxon>
        <taxon>Streptophyta</taxon>
        <taxon>Embryophyta</taxon>
        <taxon>Tracheophyta</taxon>
        <taxon>Spermatophyta</taxon>
        <taxon>Magnoliopsida</taxon>
        <taxon>eudicotyledons</taxon>
        <taxon>Gunneridae</taxon>
        <taxon>Pentapetalae</taxon>
        <taxon>rosids</taxon>
        <taxon>malvids</taxon>
        <taxon>Malvales</taxon>
        <taxon>Malvaceae</taxon>
        <taxon>Malvoideae</taxon>
        <taxon>Gossypium</taxon>
    </lineage>
</organism>
<feature type="compositionally biased region" description="Basic and acidic residues" evidence="1">
    <location>
        <begin position="1"/>
        <end position="10"/>
    </location>
</feature>
<comment type="caution">
    <text evidence="3">The sequence shown here is derived from an EMBL/GenBank/DDBJ whole genome shotgun (WGS) entry which is preliminary data.</text>
</comment>
<evidence type="ECO:0000313" key="4">
    <source>
        <dbReference type="Proteomes" id="UP000325315"/>
    </source>
</evidence>
<keyword evidence="4" id="KW-1185">Reference proteome</keyword>
<name>A0A5B6UWU1_9ROSI</name>
<evidence type="ECO:0000313" key="3">
    <source>
        <dbReference type="EMBL" id="KAA3460964.1"/>
    </source>
</evidence>
<evidence type="ECO:0000259" key="2">
    <source>
        <dbReference type="Pfam" id="PF03732"/>
    </source>
</evidence>
<accession>A0A5B6UWU1</accession>
<evidence type="ECO:0000256" key="1">
    <source>
        <dbReference type="SAM" id="MobiDB-lite"/>
    </source>
</evidence>
<reference evidence="4" key="1">
    <citation type="journal article" date="2019" name="Plant Biotechnol. J.">
        <title>Genome sequencing of the Australian wild diploid species Gossypium australe highlights disease resistance and delayed gland morphogenesis.</title>
        <authorList>
            <person name="Cai Y."/>
            <person name="Cai X."/>
            <person name="Wang Q."/>
            <person name="Wang P."/>
            <person name="Zhang Y."/>
            <person name="Cai C."/>
            <person name="Xu Y."/>
            <person name="Wang K."/>
            <person name="Zhou Z."/>
            <person name="Wang C."/>
            <person name="Geng S."/>
            <person name="Li B."/>
            <person name="Dong Q."/>
            <person name="Hou Y."/>
            <person name="Wang H."/>
            <person name="Ai P."/>
            <person name="Liu Z."/>
            <person name="Yi F."/>
            <person name="Sun M."/>
            <person name="An G."/>
            <person name="Cheng J."/>
            <person name="Zhang Y."/>
            <person name="Shi Q."/>
            <person name="Xie Y."/>
            <person name="Shi X."/>
            <person name="Chang Y."/>
            <person name="Huang F."/>
            <person name="Chen Y."/>
            <person name="Hong S."/>
            <person name="Mi L."/>
            <person name="Sun Q."/>
            <person name="Zhang L."/>
            <person name="Zhou B."/>
            <person name="Peng R."/>
            <person name="Zhang X."/>
            <person name="Liu F."/>
        </authorList>
    </citation>
    <scope>NUCLEOTIDE SEQUENCE [LARGE SCALE GENOMIC DNA]</scope>
    <source>
        <strain evidence="4">cv. PA1801</strain>
    </source>
</reference>